<reference evidence="2 3" key="1">
    <citation type="submission" date="2017-06" db="EMBL/GenBank/DDBJ databases">
        <title>Complete Genome Sequence of the Carbazole-Degrading Bacterium Acinetobacter johnsonii IC001.</title>
        <authorList>
            <person name="Vejarano F."/>
            <person name="Suzuki-Minakuchi C."/>
            <person name="Ohtsubo Y."/>
            <person name="Tsuda M."/>
            <person name="Okada K."/>
            <person name="Nojiri H."/>
        </authorList>
    </citation>
    <scope>NUCLEOTIDE SEQUENCE [LARGE SCALE GENOMIC DNA]</scope>
    <source>
        <strain evidence="2 3">IC001</strain>
    </source>
</reference>
<dbReference type="AlphaFoldDB" id="A0A3Q8XDN8"/>
<protein>
    <recommendedName>
        <fullName evidence="4">Type IV pilus modification protein PilV</fullName>
    </recommendedName>
</protein>
<keyword evidence="1" id="KW-0812">Transmembrane</keyword>
<dbReference type="RefSeq" id="WP_126035349.1">
    <property type="nucleotide sequence ID" value="NZ_CP022298.1"/>
</dbReference>
<name>A0A3Q8XDN8_ACIJO</name>
<accession>A0A3Q8XDN8</accession>
<evidence type="ECO:0008006" key="4">
    <source>
        <dbReference type="Google" id="ProtNLM"/>
    </source>
</evidence>
<proteinExistence type="predicted"/>
<evidence type="ECO:0000313" key="2">
    <source>
        <dbReference type="EMBL" id="AZN63108.1"/>
    </source>
</evidence>
<evidence type="ECO:0000313" key="3">
    <source>
        <dbReference type="Proteomes" id="UP000276980"/>
    </source>
</evidence>
<feature type="transmembrane region" description="Helical" evidence="1">
    <location>
        <begin position="12"/>
        <end position="34"/>
    </location>
</feature>
<dbReference type="Pfam" id="PF07963">
    <property type="entry name" value="N_methyl"/>
    <property type="match status" value="1"/>
</dbReference>
<gene>
    <name evidence="2" type="ORF">CFH90_03250</name>
</gene>
<organism evidence="2 3">
    <name type="scientific">Acinetobacter johnsonii</name>
    <dbReference type="NCBI Taxonomy" id="40214"/>
    <lineage>
        <taxon>Bacteria</taxon>
        <taxon>Pseudomonadati</taxon>
        <taxon>Pseudomonadota</taxon>
        <taxon>Gammaproteobacteria</taxon>
        <taxon>Moraxellales</taxon>
        <taxon>Moraxellaceae</taxon>
        <taxon>Acinetobacter</taxon>
    </lineage>
</organism>
<dbReference type="Proteomes" id="UP000276980">
    <property type="component" value="Chromosome"/>
</dbReference>
<keyword evidence="1" id="KW-1133">Transmembrane helix</keyword>
<dbReference type="InterPro" id="IPR012902">
    <property type="entry name" value="N_methyl_site"/>
</dbReference>
<evidence type="ECO:0000256" key="1">
    <source>
        <dbReference type="SAM" id="Phobius"/>
    </source>
</evidence>
<sequence length="167" mass="18668">MNKMNSQQGFALLEALIAMFITAGVLLGLGVLHIKSVQQSALTTQRTIASIQANDLIDRMWASVCSLDDSATGQPASGKVGNIKTQWENRWKVTGNTSSFVNGLTTEQIALHNRMNGWSGNLEIEDSTKRRYKITIEWENKKAKWYEADPATKESFIYHFSVPKCEV</sequence>
<dbReference type="EMBL" id="CP022298">
    <property type="protein sequence ID" value="AZN63108.1"/>
    <property type="molecule type" value="Genomic_DNA"/>
</dbReference>
<keyword evidence="1" id="KW-0472">Membrane</keyword>